<feature type="compositionally biased region" description="Polar residues" evidence="1">
    <location>
        <begin position="1"/>
        <end position="10"/>
    </location>
</feature>
<sequence>MARTPCSTTALGIRTSTSSSSAQSGRRRGRLYPRGGGDDCLDDVVEALAASRAEELEGEFADFFCPAEALEGGEEGVVEVFEGGG</sequence>
<evidence type="ECO:0000313" key="2">
    <source>
        <dbReference type="EMBL" id="KAF7137039.1"/>
    </source>
</evidence>
<dbReference type="EMBL" id="JACBAF010001716">
    <property type="protein sequence ID" value="KAF7173790.1"/>
    <property type="molecule type" value="Genomic_DNA"/>
</dbReference>
<gene>
    <name evidence="2" type="ORF">CNMCM5793_006843</name>
    <name evidence="3" type="ORF">CNMCM6106_007888</name>
</gene>
<protein>
    <submittedName>
        <fullName evidence="3">Uncharacterized protein</fullName>
    </submittedName>
</protein>
<evidence type="ECO:0000256" key="1">
    <source>
        <dbReference type="SAM" id="MobiDB-lite"/>
    </source>
</evidence>
<evidence type="ECO:0000313" key="5">
    <source>
        <dbReference type="Proteomes" id="UP000662466"/>
    </source>
</evidence>
<proteinExistence type="predicted"/>
<dbReference type="Proteomes" id="UP000630445">
    <property type="component" value="Unassembled WGS sequence"/>
</dbReference>
<dbReference type="EMBL" id="JACBAD010001652">
    <property type="protein sequence ID" value="KAF7137039.1"/>
    <property type="molecule type" value="Genomic_DNA"/>
</dbReference>
<dbReference type="AlphaFoldDB" id="A0A8H6QHM1"/>
<comment type="caution">
    <text evidence="3">The sequence shown here is derived from an EMBL/GenBank/DDBJ whole genome shotgun (WGS) entry which is preliminary data.</text>
</comment>
<feature type="compositionally biased region" description="Low complexity" evidence="1">
    <location>
        <begin position="14"/>
        <end position="24"/>
    </location>
</feature>
<dbReference type="Proteomes" id="UP000662466">
    <property type="component" value="Unassembled WGS sequence"/>
</dbReference>
<evidence type="ECO:0000313" key="4">
    <source>
        <dbReference type="Proteomes" id="UP000630445"/>
    </source>
</evidence>
<accession>A0A8H6QHM1</accession>
<feature type="region of interest" description="Disordered" evidence="1">
    <location>
        <begin position="1"/>
        <end position="36"/>
    </location>
</feature>
<evidence type="ECO:0000313" key="3">
    <source>
        <dbReference type="EMBL" id="KAF7173790.1"/>
    </source>
</evidence>
<keyword evidence="4" id="KW-1185">Reference proteome</keyword>
<name>A0A8H6QHM1_9EURO</name>
<reference evidence="3" key="1">
    <citation type="submission" date="2020-06" db="EMBL/GenBank/DDBJ databases">
        <title>Draft genome sequences of strains closely related to Aspergillus parafelis and Aspergillus hiratsukae.</title>
        <authorList>
            <person name="Dos Santos R.A.C."/>
            <person name="Rivero-Menendez O."/>
            <person name="Steenwyk J.L."/>
            <person name="Mead M.E."/>
            <person name="Goldman G.H."/>
            <person name="Alastruey-Izquierdo A."/>
            <person name="Rokas A."/>
        </authorList>
    </citation>
    <scope>NUCLEOTIDE SEQUENCE</scope>
    <source>
        <strain evidence="2">CNM-CM5793</strain>
        <strain evidence="3">CNM-CM6106</strain>
    </source>
</reference>
<organism evidence="3 5">
    <name type="scientific">Aspergillus hiratsukae</name>
    <dbReference type="NCBI Taxonomy" id="1194566"/>
    <lineage>
        <taxon>Eukaryota</taxon>
        <taxon>Fungi</taxon>
        <taxon>Dikarya</taxon>
        <taxon>Ascomycota</taxon>
        <taxon>Pezizomycotina</taxon>
        <taxon>Eurotiomycetes</taxon>
        <taxon>Eurotiomycetidae</taxon>
        <taxon>Eurotiales</taxon>
        <taxon>Aspergillaceae</taxon>
        <taxon>Aspergillus</taxon>
        <taxon>Aspergillus subgen. Fumigati</taxon>
    </lineage>
</organism>